<comment type="caution">
    <text evidence="1">The sequence shown here is derived from an EMBL/GenBank/DDBJ whole genome shotgun (WGS) entry which is preliminary data.</text>
</comment>
<name>A0A7W6EA84_9HYPH</name>
<organism evidence="1 2">
    <name type="scientific">Aureimonas pseudogalii</name>
    <dbReference type="NCBI Taxonomy" id="1744844"/>
    <lineage>
        <taxon>Bacteria</taxon>
        <taxon>Pseudomonadati</taxon>
        <taxon>Pseudomonadota</taxon>
        <taxon>Alphaproteobacteria</taxon>
        <taxon>Hyphomicrobiales</taxon>
        <taxon>Aurantimonadaceae</taxon>
        <taxon>Aureimonas</taxon>
    </lineage>
</organism>
<dbReference type="EMBL" id="JACIEK010000001">
    <property type="protein sequence ID" value="MBB3997164.1"/>
    <property type="molecule type" value="Genomic_DNA"/>
</dbReference>
<gene>
    <name evidence="1" type="ORF">GGR04_000985</name>
</gene>
<evidence type="ECO:0000313" key="1">
    <source>
        <dbReference type="EMBL" id="MBB3997164.1"/>
    </source>
</evidence>
<keyword evidence="2" id="KW-1185">Reference proteome</keyword>
<protein>
    <submittedName>
        <fullName evidence="1">Uncharacterized protein</fullName>
    </submittedName>
</protein>
<dbReference type="Proteomes" id="UP000542776">
    <property type="component" value="Unassembled WGS sequence"/>
</dbReference>
<proteinExistence type="predicted"/>
<evidence type="ECO:0000313" key="2">
    <source>
        <dbReference type="Proteomes" id="UP000542776"/>
    </source>
</evidence>
<dbReference type="RefSeq" id="WP_183198412.1">
    <property type="nucleotide sequence ID" value="NZ_JACIEK010000001.1"/>
</dbReference>
<reference evidence="1 2" key="1">
    <citation type="submission" date="2020-08" db="EMBL/GenBank/DDBJ databases">
        <title>Genomic Encyclopedia of Type Strains, Phase IV (KMG-IV): sequencing the most valuable type-strain genomes for metagenomic binning, comparative biology and taxonomic classification.</title>
        <authorList>
            <person name="Goeker M."/>
        </authorList>
    </citation>
    <scope>NUCLEOTIDE SEQUENCE [LARGE SCALE GENOMIC DNA]</scope>
    <source>
        <strain evidence="1 2">DSM 102238</strain>
    </source>
</reference>
<dbReference type="AlphaFoldDB" id="A0A7W6EA84"/>
<sequence length="53" mass="6081">MMDGEEVYRTRLAEALAAAERETLEHAKRKHLTAAAAWQTLIDLDIERRAEND</sequence>
<accession>A0A7W6EA84</accession>